<dbReference type="Proteomes" id="UP000827092">
    <property type="component" value="Unassembled WGS sequence"/>
</dbReference>
<keyword evidence="8 12" id="KW-0406">Ion transport</keyword>
<dbReference type="EMBL" id="JAFNEN010000016">
    <property type="protein sequence ID" value="KAG8200392.1"/>
    <property type="molecule type" value="Genomic_DNA"/>
</dbReference>
<keyword evidence="3 12" id="KW-0813">Transport</keyword>
<dbReference type="GO" id="GO:0005886">
    <property type="term" value="C:plasma membrane"/>
    <property type="evidence" value="ECO:0007669"/>
    <property type="project" value="TreeGrafter"/>
</dbReference>
<sequence>MFRNLLDEKLDEKNHSRGLNGVFILEDDEKELQFDENDKELSFTINVQDSFRMNPDTDTGYTKRKFKNQMALNKQLNISTHNKVEESSFTSLTKAFLKKSSIYALNQIGNSNTTRRKIFWAFILIGGIIGCCSQVIRYLSAYYAYPVVINIDSVNIFDQDFPGVTICNLNNVKSSFFPCVLRKEDYEKCNRTNLQMPSSLEEAVKWVQPDCFKLAVPKLSDEFQERMRFTSLYFSLTEDSRKRFGHQAEDFIKSCSFNGEDCFHTDFSVYSDGTYGNCFTFNTANTSKEPLKTSYIGPNSGLTLELDVESSEYIWLTQSVGARVIVHDPYKEPIAQDIGINVSPGFETTLGLSMTSMIRLESPYIDHCKKYGRGDSKRQCDISCNEKKIFSRCGCLPPSKTQLDSHVNTCDLSNVMKLCCQHLVGYKSESVEFNVTCDCPLECVSSDFEIKISSGMWPTQVRHLASKEYANLSVEDVSSTVLKLKLYFDTLERLTYEQKPMFEDSEVLSQIGGQMGLWLGLSLAAVFECLENMVLFWQYRKKKANELSE</sequence>
<evidence type="ECO:0000256" key="3">
    <source>
        <dbReference type="ARBA" id="ARBA00022448"/>
    </source>
</evidence>
<comment type="caution">
    <text evidence="14">The sequence shown here is derived from an EMBL/GenBank/DDBJ whole genome shotgun (WGS) entry which is preliminary data.</text>
</comment>
<keyword evidence="6 13" id="KW-1133">Transmembrane helix</keyword>
<feature type="transmembrane region" description="Helical" evidence="13">
    <location>
        <begin position="118"/>
        <end position="139"/>
    </location>
</feature>
<evidence type="ECO:0000313" key="15">
    <source>
        <dbReference type="Proteomes" id="UP000827092"/>
    </source>
</evidence>
<dbReference type="PANTHER" id="PTHR11690:SF248">
    <property type="entry name" value="PICKPOCKET 17, ISOFORM A"/>
    <property type="match status" value="1"/>
</dbReference>
<evidence type="ECO:0000256" key="13">
    <source>
        <dbReference type="SAM" id="Phobius"/>
    </source>
</evidence>
<keyword evidence="7" id="KW-0915">Sodium</keyword>
<dbReference type="Gene3D" id="1.10.287.770">
    <property type="entry name" value="YojJ-like"/>
    <property type="match status" value="1"/>
</dbReference>
<dbReference type="PANTHER" id="PTHR11690">
    <property type="entry name" value="AMILORIDE-SENSITIVE SODIUM CHANNEL-RELATED"/>
    <property type="match status" value="1"/>
</dbReference>
<dbReference type="InterPro" id="IPR001873">
    <property type="entry name" value="ENaC"/>
</dbReference>
<dbReference type="AlphaFoldDB" id="A0AAV6VV50"/>
<keyword evidence="4 12" id="KW-0894">Sodium channel</keyword>
<dbReference type="Gene3D" id="2.60.470.10">
    <property type="entry name" value="Acid-sensing ion channels like domains"/>
    <property type="match status" value="1"/>
</dbReference>
<evidence type="ECO:0000313" key="14">
    <source>
        <dbReference type="EMBL" id="KAG8200392.1"/>
    </source>
</evidence>
<organism evidence="14 15">
    <name type="scientific">Oedothorax gibbosus</name>
    <dbReference type="NCBI Taxonomy" id="931172"/>
    <lineage>
        <taxon>Eukaryota</taxon>
        <taxon>Metazoa</taxon>
        <taxon>Ecdysozoa</taxon>
        <taxon>Arthropoda</taxon>
        <taxon>Chelicerata</taxon>
        <taxon>Arachnida</taxon>
        <taxon>Araneae</taxon>
        <taxon>Araneomorphae</taxon>
        <taxon>Entelegynae</taxon>
        <taxon>Araneoidea</taxon>
        <taxon>Linyphiidae</taxon>
        <taxon>Erigoninae</taxon>
        <taxon>Oedothorax</taxon>
    </lineage>
</organism>
<evidence type="ECO:0000256" key="10">
    <source>
        <dbReference type="ARBA" id="ARBA00023201"/>
    </source>
</evidence>
<evidence type="ECO:0000256" key="5">
    <source>
        <dbReference type="ARBA" id="ARBA00022692"/>
    </source>
</evidence>
<dbReference type="Pfam" id="PF00858">
    <property type="entry name" value="ASC"/>
    <property type="match status" value="1"/>
</dbReference>
<evidence type="ECO:0000256" key="4">
    <source>
        <dbReference type="ARBA" id="ARBA00022461"/>
    </source>
</evidence>
<comment type="similarity">
    <text evidence="2 12">Belongs to the amiloride-sensitive sodium channel (TC 1.A.6) family.</text>
</comment>
<evidence type="ECO:0000256" key="1">
    <source>
        <dbReference type="ARBA" id="ARBA00004141"/>
    </source>
</evidence>
<gene>
    <name evidence="14" type="ORF">JTE90_028569</name>
</gene>
<evidence type="ECO:0000256" key="2">
    <source>
        <dbReference type="ARBA" id="ARBA00007193"/>
    </source>
</evidence>
<evidence type="ECO:0000256" key="9">
    <source>
        <dbReference type="ARBA" id="ARBA00023136"/>
    </source>
</evidence>
<evidence type="ECO:0000256" key="6">
    <source>
        <dbReference type="ARBA" id="ARBA00022989"/>
    </source>
</evidence>
<keyword evidence="9 13" id="KW-0472">Membrane</keyword>
<comment type="subcellular location">
    <subcellularLocation>
        <location evidence="1">Membrane</location>
        <topology evidence="1">Multi-pass membrane protein</topology>
    </subcellularLocation>
</comment>
<evidence type="ECO:0000256" key="7">
    <source>
        <dbReference type="ARBA" id="ARBA00023053"/>
    </source>
</evidence>
<evidence type="ECO:0000256" key="11">
    <source>
        <dbReference type="ARBA" id="ARBA00023303"/>
    </source>
</evidence>
<protein>
    <submittedName>
        <fullName evidence="14">Uncharacterized protein</fullName>
    </submittedName>
</protein>
<evidence type="ECO:0000256" key="8">
    <source>
        <dbReference type="ARBA" id="ARBA00023065"/>
    </source>
</evidence>
<dbReference type="GO" id="GO:0015280">
    <property type="term" value="F:ligand-gated sodium channel activity"/>
    <property type="evidence" value="ECO:0007669"/>
    <property type="project" value="TreeGrafter"/>
</dbReference>
<keyword evidence="15" id="KW-1185">Reference proteome</keyword>
<accession>A0AAV6VV50</accession>
<proteinExistence type="inferred from homology"/>
<keyword evidence="5 12" id="KW-0812">Transmembrane</keyword>
<keyword evidence="10 12" id="KW-0739">Sodium transport</keyword>
<reference evidence="14 15" key="1">
    <citation type="journal article" date="2022" name="Nat. Ecol. Evol.">
        <title>A masculinizing supergene underlies an exaggerated male reproductive morph in a spider.</title>
        <authorList>
            <person name="Hendrickx F."/>
            <person name="De Corte Z."/>
            <person name="Sonet G."/>
            <person name="Van Belleghem S.M."/>
            <person name="Kostlbacher S."/>
            <person name="Vangestel C."/>
        </authorList>
    </citation>
    <scope>NUCLEOTIDE SEQUENCE [LARGE SCALE GENOMIC DNA]</scope>
    <source>
        <strain evidence="14">W744_W776</strain>
    </source>
</reference>
<name>A0AAV6VV50_9ARAC</name>
<keyword evidence="11 12" id="KW-0407">Ion channel</keyword>
<evidence type="ECO:0000256" key="12">
    <source>
        <dbReference type="RuleBase" id="RU000679"/>
    </source>
</evidence>
<dbReference type="PRINTS" id="PR01078">
    <property type="entry name" value="AMINACHANNEL"/>
</dbReference>